<dbReference type="EMBL" id="CP151406">
    <property type="protein sequence ID" value="WZJ20271.1"/>
    <property type="molecule type" value="Genomic_DNA"/>
</dbReference>
<keyword evidence="2" id="KW-0614">Plasmid</keyword>
<dbReference type="InterPro" id="IPR050792">
    <property type="entry name" value="ADP-ribosylglycohydrolase"/>
</dbReference>
<dbReference type="PANTHER" id="PTHR16222">
    <property type="entry name" value="ADP-RIBOSYLGLYCOHYDROLASE"/>
    <property type="match status" value="1"/>
</dbReference>
<geneLocation type="plasmid" evidence="2 3">
    <name>unnamed1</name>
</geneLocation>
<dbReference type="SUPFAM" id="SSF101478">
    <property type="entry name" value="ADP-ribosylglycohydrolase"/>
    <property type="match status" value="1"/>
</dbReference>
<evidence type="ECO:0000313" key="1">
    <source>
        <dbReference type="EMBL" id="WZJ20271.1"/>
    </source>
</evidence>
<dbReference type="RefSeq" id="WP_341743059.1">
    <property type="nucleotide sequence ID" value="NZ_CP151406.1"/>
</dbReference>
<evidence type="ECO:0000313" key="3">
    <source>
        <dbReference type="Proteomes" id="UP001479520"/>
    </source>
</evidence>
<dbReference type="GO" id="GO:0016798">
    <property type="term" value="F:hydrolase activity, acting on glycosyl bonds"/>
    <property type="evidence" value="ECO:0007669"/>
    <property type="project" value="UniProtKB-KW"/>
</dbReference>
<protein>
    <submittedName>
        <fullName evidence="1">ADP-ribosylglycohydrolase family protein</fullName>
        <ecNumber evidence="1">3.2.2.-</ecNumber>
    </submittedName>
</protein>
<dbReference type="InterPro" id="IPR036705">
    <property type="entry name" value="Ribosyl_crysJ1_sf"/>
</dbReference>
<name>A0ABZ2XG73_9RHOO</name>
<accession>A0ABZ2XG73</accession>
<dbReference type="InterPro" id="IPR005502">
    <property type="entry name" value="Ribosyl_crysJ1"/>
</dbReference>
<gene>
    <name evidence="1" type="ORF">AADV58_09920</name>
    <name evidence="2" type="ORF">AADV58_17520</name>
</gene>
<organism evidence="1 3">
    <name type="scientific">Azonexus hydrophilus</name>
    <dbReference type="NCBI Taxonomy" id="418702"/>
    <lineage>
        <taxon>Bacteria</taxon>
        <taxon>Pseudomonadati</taxon>
        <taxon>Pseudomonadota</taxon>
        <taxon>Betaproteobacteria</taxon>
        <taxon>Rhodocyclales</taxon>
        <taxon>Azonexaceae</taxon>
        <taxon>Azonexus</taxon>
    </lineage>
</organism>
<keyword evidence="3" id="KW-1185">Reference proteome</keyword>
<sequence length="190" mass="20939">MRFITTRDRFKGSLLGLACGDAVGTTVEFKRRGTFELVTDMVGGGPFKLNAGEWTDDTSMALCLTASLLENQGFDAHDQMTRYVRWMREGYMSSNGSCFDIGLTVKTALNRFRHSGEPFSGSTEPDTAGNGCLMRLAPVPMFFFSDRQQAIAMSAESSRTTHGALECIEASSRSCPRSWCKRQSGSHGFR</sequence>
<keyword evidence="1" id="KW-0378">Hydrolase</keyword>
<dbReference type="Proteomes" id="UP001479520">
    <property type="component" value="Plasmid unnamed1"/>
</dbReference>
<dbReference type="Proteomes" id="UP001479520">
    <property type="component" value="Chromosome"/>
</dbReference>
<dbReference type="Gene3D" id="1.10.4080.10">
    <property type="entry name" value="ADP-ribosylation/Crystallin J1"/>
    <property type="match status" value="1"/>
</dbReference>
<keyword evidence="1" id="KW-0326">Glycosidase</keyword>
<reference evidence="1 3" key="1">
    <citation type="submission" date="2024-04" db="EMBL/GenBank/DDBJ databases">
        <title>Dissimilatory iodate-reducing microorganisms contribute to the enrichment of iodine in groundwater.</title>
        <authorList>
            <person name="Jiang Z."/>
        </authorList>
    </citation>
    <scope>NUCLEOTIDE SEQUENCE [LARGE SCALE GENOMIC DNA]</scope>
    <source>
        <strain evidence="1 3">NCP973</strain>
        <plasmid evidence="2 3">unnamed1</plasmid>
    </source>
</reference>
<dbReference type="PANTHER" id="PTHR16222:SF12">
    <property type="entry name" value="ADP-RIBOSYLGLYCOHYDROLASE-RELATED"/>
    <property type="match status" value="1"/>
</dbReference>
<dbReference type="Pfam" id="PF03747">
    <property type="entry name" value="ADP_ribosyl_GH"/>
    <property type="match status" value="1"/>
</dbReference>
<proteinExistence type="predicted"/>
<dbReference type="EC" id="3.2.2.-" evidence="1"/>
<dbReference type="EMBL" id="CP151407">
    <property type="protein sequence ID" value="WZJ23209.1"/>
    <property type="molecule type" value="Genomic_DNA"/>
</dbReference>
<evidence type="ECO:0000313" key="2">
    <source>
        <dbReference type="EMBL" id="WZJ23209.1"/>
    </source>
</evidence>